<protein>
    <submittedName>
        <fullName evidence="3">TIGR02281 family clan AA aspartic protease</fullName>
        <ecNumber evidence="3">3.4.23.-</ecNumber>
    </submittedName>
</protein>
<dbReference type="InterPro" id="IPR001995">
    <property type="entry name" value="Peptidase_A2_cat"/>
</dbReference>
<dbReference type="InterPro" id="IPR011969">
    <property type="entry name" value="Clan_AA_Asp_peptidase_C"/>
</dbReference>
<organism evidence="3 4">
    <name type="scientific">Sphingobium nicotianae</name>
    <dbReference type="NCBI Taxonomy" id="2782607"/>
    <lineage>
        <taxon>Bacteria</taxon>
        <taxon>Pseudomonadati</taxon>
        <taxon>Pseudomonadota</taxon>
        <taxon>Alphaproteobacteria</taxon>
        <taxon>Sphingomonadales</taxon>
        <taxon>Sphingomonadaceae</taxon>
        <taxon>Sphingobium</taxon>
    </lineage>
</organism>
<accession>A0A9X1D988</accession>
<dbReference type="CDD" id="cd05483">
    <property type="entry name" value="retropepsin_like_bacteria"/>
    <property type="match status" value="1"/>
</dbReference>
<dbReference type="EMBL" id="JAHGAW010000001">
    <property type="protein sequence ID" value="MBT2185358.1"/>
    <property type="molecule type" value="Genomic_DNA"/>
</dbReference>
<feature type="domain" description="Peptidase A2" evidence="2">
    <location>
        <begin position="79"/>
        <end position="158"/>
    </location>
</feature>
<dbReference type="GO" id="GO:0004190">
    <property type="term" value="F:aspartic-type endopeptidase activity"/>
    <property type="evidence" value="ECO:0007669"/>
    <property type="project" value="InterPro"/>
</dbReference>
<keyword evidence="1 3" id="KW-0378">Hydrolase</keyword>
<proteinExistence type="predicted"/>
<dbReference type="InterPro" id="IPR021109">
    <property type="entry name" value="Peptidase_aspartic_dom_sf"/>
</dbReference>
<sequence>MSRLHLEFGGLMTLTAIVAISFSLPAAGDTPAGAAPAANIAMTQPVEAASPSAGPATRIIRRHSDGLFYVEGEANGHLIRFVVDTGATVVVLNRADAEKLGIPFESLASKASMRTVGGNSDMRWAKIDRLDMAGKRIEKINAAVVDGGLPVSLMGQNALELLGTVTLRGDTMTIHD</sequence>
<dbReference type="InterPro" id="IPR034122">
    <property type="entry name" value="Retropepsin-like_bacterial"/>
</dbReference>
<dbReference type="NCBIfam" id="TIGR02281">
    <property type="entry name" value="clan_AA_DTGA"/>
    <property type="match status" value="1"/>
</dbReference>
<evidence type="ECO:0000256" key="1">
    <source>
        <dbReference type="ARBA" id="ARBA00022801"/>
    </source>
</evidence>
<dbReference type="Gene3D" id="2.40.70.10">
    <property type="entry name" value="Acid Proteases"/>
    <property type="match status" value="1"/>
</dbReference>
<name>A0A9X1D988_9SPHN</name>
<dbReference type="GO" id="GO:0006508">
    <property type="term" value="P:proteolysis"/>
    <property type="evidence" value="ECO:0007669"/>
    <property type="project" value="UniProtKB-KW"/>
</dbReference>
<dbReference type="AlphaFoldDB" id="A0A9X1D988"/>
<dbReference type="PROSITE" id="PS50175">
    <property type="entry name" value="ASP_PROT_RETROV"/>
    <property type="match status" value="1"/>
</dbReference>
<evidence type="ECO:0000313" key="4">
    <source>
        <dbReference type="Proteomes" id="UP001138757"/>
    </source>
</evidence>
<gene>
    <name evidence="3" type="ORF">KK488_00140</name>
</gene>
<evidence type="ECO:0000259" key="2">
    <source>
        <dbReference type="PROSITE" id="PS50175"/>
    </source>
</evidence>
<dbReference type="RefSeq" id="WP_214621120.1">
    <property type="nucleotide sequence ID" value="NZ_JAHGAW010000001.1"/>
</dbReference>
<comment type="caution">
    <text evidence="3">The sequence shown here is derived from an EMBL/GenBank/DDBJ whole genome shotgun (WGS) entry which is preliminary data.</text>
</comment>
<keyword evidence="3" id="KW-0645">Protease</keyword>
<keyword evidence="4" id="KW-1185">Reference proteome</keyword>
<dbReference type="EC" id="3.4.23.-" evidence="3"/>
<dbReference type="Proteomes" id="UP001138757">
    <property type="component" value="Unassembled WGS sequence"/>
</dbReference>
<dbReference type="SUPFAM" id="SSF50630">
    <property type="entry name" value="Acid proteases"/>
    <property type="match status" value="1"/>
</dbReference>
<reference evidence="3" key="1">
    <citation type="submission" date="2021-05" db="EMBL/GenBank/DDBJ databases">
        <title>Genome of Sphingobium sp. strain.</title>
        <authorList>
            <person name="Fan R."/>
        </authorList>
    </citation>
    <scope>NUCLEOTIDE SEQUENCE</scope>
    <source>
        <strain evidence="3">H33</strain>
    </source>
</reference>
<dbReference type="Pfam" id="PF13975">
    <property type="entry name" value="gag-asp_proteas"/>
    <property type="match status" value="1"/>
</dbReference>
<evidence type="ECO:0000313" key="3">
    <source>
        <dbReference type="EMBL" id="MBT2185358.1"/>
    </source>
</evidence>